<accession>A0A8J2RM01</accession>
<gene>
    <name evidence="2" type="ORF">DGAL_LOCUS10352</name>
</gene>
<name>A0A8J2RM01_9CRUS</name>
<organism evidence="2 3">
    <name type="scientific">Daphnia galeata</name>
    <dbReference type="NCBI Taxonomy" id="27404"/>
    <lineage>
        <taxon>Eukaryota</taxon>
        <taxon>Metazoa</taxon>
        <taxon>Ecdysozoa</taxon>
        <taxon>Arthropoda</taxon>
        <taxon>Crustacea</taxon>
        <taxon>Branchiopoda</taxon>
        <taxon>Diplostraca</taxon>
        <taxon>Cladocera</taxon>
        <taxon>Anomopoda</taxon>
        <taxon>Daphniidae</taxon>
        <taxon>Daphnia</taxon>
    </lineage>
</organism>
<feature type="compositionally biased region" description="Acidic residues" evidence="1">
    <location>
        <begin position="152"/>
        <end position="163"/>
    </location>
</feature>
<evidence type="ECO:0000313" key="3">
    <source>
        <dbReference type="Proteomes" id="UP000789390"/>
    </source>
</evidence>
<proteinExistence type="predicted"/>
<dbReference type="EMBL" id="CAKKLH010000251">
    <property type="protein sequence ID" value="CAH0107067.1"/>
    <property type="molecule type" value="Genomic_DNA"/>
</dbReference>
<dbReference type="AlphaFoldDB" id="A0A8J2RM01"/>
<protein>
    <submittedName>
        <fullName evidence="2">Uncharacterized protein</fullName>
    </submittedName>
</protein>
<dbReference type="Proteomes" id="UP000789390">
    <property type="component" value="Unassembled WGS sequence"/>
</dbReference>
<evidence type="ECO:0000256" key="1">
    <source>
        <dbReference type="SAM" id="MobiDB-lite"/>
    </source>
</evidence>
<feature type="region of interest" description="Disordered" evidence="1">
    <location>
        <begin position="144"/>
        <end position="163"/>
    </location>
</feature>
<keyword evidence="3" id="KW-1185">Reference proteome</keyword>
<reference evidence="2" key="1">
    <citation type="submission" date="2021-11" db="EMBL/GenBank/DDBJ databases">
        <authorList>
            <person name="Schell T."/>
        </authorList>
    </citation>
    <scope>NUCLEOTIDE SEQUENCE</scope>
    <source>
        <strain evidence="2">M5</strain>
    </source>
</reference>
<dbReference type="OrthoDB" id="6359893at2759"/>
<comment type="caution">
    <text evidence="2">The sequence shown here is derived from an EMBL/GenBank/DDBJ whole genome shotgun (WGS) entry which is preliminary data.</text>
</comment>
<sequence length="395" mass="44646">MKDIPPCLIHLLSRFLPAGIAKSKGLFTSADVPLLFNTCLFRTDILESIASNNRILMLITAYNLDRFVLMPTLLLDKMKSIILTVIENQGQCLRGIAQTSPRVKPAHTSSTFMNSKFVGALLVLSTNFQRAESFSLHRIDNKDSHEHQELIDSNELDTTSDEQIDSEEKKIVKRDVLLPTTGHSSEEEDKTTVNLLENQSDEDNVDSKEITLKVKRNIQVNTTIDGHSSEEDVTTVATLADLSMEDDGVDSEEKLKVKRNIQLEMTTIDHSSEEVTTNGKTVSFINHSEEHENDHSAELFKREVQQLTAEELAMLFQLFNSEENARAEETFIANQHSDEYDYFDSIEKRDTHGRLHSSEENTAESSFDHSYENSIEDVLEQLVLDANLPSSTLRI</sequence>
<evidence type="ECO:0000313" key="2">
    <source>
        <dbReference type="EMBL" id="CAH0107067.1"/>
    </source>
</evidence>